<name>A0A0K2VGS1_LEPSM</name>
<dbReference type="EMBL" id="HACA01032219">
    <property type="protein sequence ID" value="CDW49580.1"/>
    <property type="molecule type" value="Transcribed_RNA"/>
</dbReference>
<dbReference type="SUPFAM" id="SSF50998">
    <property type="entry name" value="Quinoprotein alcohol dehydrogenase-like"/>
    <property type="match status" value="1"/>
</dbReference>
<evidence type="ECO:0000313" key="1">
    <source>
        <dbReference type="EMBL" id="CDW49580.1"/>
    </source>
</evidence>
<proteinExistence type="predicted"/>
<protein>
    <submittedName>
        <fullName evidence="1">Uncharacterized protein</fullName>
    </submittedName>
</protein>
<accession>A0A0K2VGS1</accession>
<dbReference type="AlphaFoldDB" id="A0A0K2VGS1"/>
<dbReference type="InterPro" id="IPR011047">
    <property type="entry name" value="Quinoprotein_ADH-like_sf"/>
</dbReference>
<reference evidence="1" key="1">
    <citation type="submission" date="2014-05" db="EMBL/GenBank/DDBJ databases">
        <authorList>
            <person name="Chronopoulou M."/>
        </authorList>
    </citation>
    <scope>NUCLEOTIDE SEQUENCE</scope>
    <source>
        <tissue evidence="1">Whole organism</tissue>
    </source>
</reference>
<sequence>LPGFFVKFTSQFKQSWAVMIDIQGMNNPIIKDLAINSIGDVYALIAYESSSSGKKITAIAKYDSCGIFVSYVDVLEGTFVSRDAYISIDSQDNALIVNSNVASFSEHPCRIYSSRASSDFRPLWNVTIRREGVSCLPTGIVTDCEDHVYVSGFFGSDGGFVKKLNKSTGAAIWSLEDDLLQGQITDLVHDVASAEIIVVVNNAHLHRVKSSDGSILKSAEILVKKFTILPSGEILAFVFTLEDRSHRLVMLNYDLQTERVYSIPWNDWNSIAWCDNLVEDVDGRAVFLSCAMNPTHDIIIFRIEV</sequence>
<feature type="non-terminal residue" evidence="1">
    <location>
        <position position="1"/>
    </location>
</feature>
<organism evidence="1">
    <name type="scientific">Lepeophtheirus salmonis</name>
    <name type="common">Salmon louse</name>
    <name type="synonym">Caligus salmonis</name>
    <dbReference type="NCBI Taxonomy" id="72036"/>
    <lineage>
        <taxon>Eukaryota</taxon>
        <taxon>Metazoa</taxon>
        <taxon>Ecdysozoa</taxon>
        <taxon>Arthropoda</taxon>
        <taxon>Crustacea</taxon>
        <taxon>Multicrustacea</taxon>
        <taxon>Hexanauplia</taxon>
        <taxon>Copepoda</taxon>
        <taxon>Siphonostomatoida</taxon>
        <taxon>Caligidae</taxon>
        <taxon>Lepeophtheirus</taxon>
    </lineage>
</organism>